<protein>
    <submittedName>
        <fullName evidence="2">Uncharacterized protein</fullName>
    </submittedName>
</protein>
<keyword evidence="1" id="KW-0812">Transmembrane</keyword>
<keyword evidence="1" id="KW-0472">Membrane</keyword>
<name>A0A2X3WB53_9STRE</name>
<dbReference type="Proteomes" id="UP000249495">
    <property type="component" value="Chromosome 1"/>
</dbReference>
<proteinExistence type="predicted"/>
<keyword evidence="1" id="KW-1133">Transmembrane helix</keyword>
<evidence type="ECO:0000256" key="1">
    <source>
        <dbReference type="SAM" id="Phobius"/>
    </source>
</evidence>
<dbReference type="KEGG" id="sfer:NCTC12278_01751"/>
<dbReference type="AlphaFoldDB" id="A0A2X3WB53"/>
<sequence>MELTNSFTKELVFEEVETAELNGNARDAIEGFGVGIGIVAAAAGIVALT</sequence>
<evidence type="ECO:0000313" key="2">
    <source>
        <dbReference type="EMBL" id="SQF41153.1"/>
    </source>
</evidence>
<accession>A0A2X3WB53</accession>
<gene>
    <name evidence="2" type="ORF">NCTC12278_01751</name>
</gene>
<reference evidence="2 3" key="1">
    <citation type="submission" date="2018-06" db="EMBL/GenBank/DDBJ databases">
        <authorList>
            <consortium name="Pathogen Informatics"/>
            <person name="Doyle S."/>
        </authorList>
    </citation>
    <scope>NUCLEOTIDE SEQUENCE [LARGE SCALE GENOMIC DNA]</scope>
    <source>
        <strain evidence="2 3">NCTC12278</strain>
    </source>
</reference>
<feature type="transmembrane region" description="Helical" evidence="1">
    <location>
        <begin position="28"/>
        <end position="48"/>
    </location>
</feature>
<dbReference type="STRING" id="1123303.GCA_000372425_01253"/>
<keyword evidence="3" id="KW-1185">Reference proteome</keyword>
<dbReference type="RefSeq" id="WP_018030575.1">
    <property type="nucleotide sequence ID" value="NZ_LS483343.1"/>
</dbReference>
<evidence type="ECO:0000313" key="3">
    <source>
        <dbReference type="Proteomes" id="UP000249495"/>
    </source>
</evidence>
<dbReference type="EMBL" id="LS483343">
    <property type="protein sequence ID" value="SQF41153.1"/>
    <property type="molecule type" value="Genomic_DNA"/>
</dbReference>
<organism evidence="2 3">
    <name type="scientific">Streptococcus ferus</name>
    <dbReference type="NCBI Taxonomy" id="1345"/>
    <lineage>
        <taxon>Bacteria</taxon>
        <taxon>Bacillati</taxon>
        <taxon>Bacillota</taxon>
        <taxon>Bacilli</taxon>
        <taxon>Lactobacillales</taxon>
        <taxon>Streptococcaceae</taxon>
        <taxon>Streptococcus</taxon>
    </lineage>
</organism>